<comment type="caution">
    <text evidence="2">The sequence shown here is derived from an EMBL/GenBank/DDBJ whole genome shotgun (WGS) entry which is preliminary data.</text>
</comment>
<evidence type="ECO:0000313" key="3">
    <source>
        <dbReference type="Proteomes" id="UP000218151"/>
    </source>
</evidence>
<name>A0A2A2SCB0_9SPHN</name>
<gene>
    <name evidence="2" type="ORF">CKY28_12540</name>
</gene>
<feature type="transmembrane region" description="Helical" evidence="1">
    <location>
        <begin position="20"/>
        <end position="39"/>
    </location>
</feature>
<dbReference type="AlphaFoldDB" id="A0A2A2SCB0"/>
<organism evidence="2 3">
    <name type="scientific">Sphingomonas lenta</name>
    <dbReference type="NCBI Taxonomy" id="1141887"/>
    <lineage>
        <taxon>Bacteria</taxon>
        <taxon>Pseudomonadati</taxon>
        <taxon>Pseudomonadota</taxon>
        <taxon>Alphaproteobacteria</taxon>
        <taxon>Sphingomonadales</taxon>
        <taxon>Sphingomonadaceae</taxon>
        <taxon>Sphingomonas</taxon>
    </lineage>
</organism>
<sequence length="62" mass="6711">MRHDDEDLIRKRQKGRAMVLALLLGALAVLVFFITLTRIQQGLPENAPSASGRGTTPAAPAR</sequence>
<keyword evidence="1" id="KW-0472">Membrane</keyword>
<dbReference type="Proteomes" id="UP000218151">
    <property type="component" value="Unassembled WGS sequence"/>
</dbReference>
<accession>A0A2A2SCB0</accession>
<evidence type="ECO:0000256" key="1">
    <source>
        <dbReference type="SAM" id="Phobius"/>
    </source>
</evidence>
<dbReference type="RefSeq" id="WP_095998722.1">
    <property type="nucleotide sequence ID" value="NZ_NSLI01000004.1"/>
</dbReference>
<reference evidence="3" key="1">
    <citation type="submission" date="2017-09" db="EMBL/GenBank/DDBJ databases">
        <authorList>
            <person name="Feng G."/>
            <person name="Zhu H."/>
        </authorList>
    </citation>
    <scope>NUCLEOTIDE SEQUENCE [LARGE SCALE GENOMIC DNA]</scope>
    <source>
        <strain evidence="3">1PNM-20</strain>
    </source>
</reference>
<evidence type="ECO:0008006" key="4">
    <source>
        <dbReference type="Google" id="ProtNLM"/>
    </source>
</evidence>
<keyword evidence="1" id="KW-1133">Transmembrane helix</keyword>
<keyword evidence="1" id="KW-0812">Transmembrane</keyword>
<dbReference type="EMBL" id="NSLI01000004">
    <property type="protein sequence ID" value="PAX06896.1"/>
    <property type="molecule type" value="Genomic_DNA"/>
</dbReference>
<evidence type="ECO:0000313" key="2">
    <source>
        <dbReference type="EMBL" id="PAX06896.1"/>
    </source>
</evidence>
<proteinExistence type="predicted"/>
<keyword evidence="3" id="KW-1185">Reference proteome</keyword>
<protein>
    <recommendedName>
        <fullName evidence="4">Cytochrome C oxidase assembly protein</fullName>
    </recommendedName>
</protein>